<dbReference type="RefSeq" id="XP_033536357.1">
    <property type="nucleotide sequence ID" value="XM_033682279.1"/>
</dbReference>
<proteinExistence type="predicted"/>
<evidence type="ECO:0000313" key="2">
    <source>
        <dbReference type="Proteomes" id="UP000504638"/>
    </source>
</evidence>
<keyword evidence="2" id="KW-1185">Reference proteome</keyword>
<dbReference type="EMBL" id="ML975152">
    <property type="protein sequence ID" value="KAF1814726.1"/>
    <property type="molecule type" value="Genomic_DNA"/>
</dbReference>
<dbReference type="AlphaFoldDB" id="A0A6G1G9V7"/>
<protein>
    <submittedName>
        <fullName evidence="1 3">Uncharacterized protein</fullName>
    </submittedName>
</protein>
<evidence type="ECO:0000313" key="1">
    <source>
        <dbReference type="EMBL" id="KAF1814726.1"/>
    </source>
</evidence>
<reference evidence="3" key="2">
    <citation type="submission" date="2020-04" db="EMBL/GenBank/DDBJ databases">
        <authorList>
            <consortium name="NCBI Genome Project"/>
        </authorList>
    </citation>
    <scope>NUCLEOTIDE SEQUENCE</scope>
    <source>
        <strain evidence="3">CBS 781.70</strain>
    </source>
</reference>
<evidence type="ECO:0000313" key="3">
    <source>
        <dbReference type="RefSeq" id="XP_033536357.1"/>
    </source>
</evidence>
<dbReference type="Proteomes" id="UP000504638">
    <property type="component" value="Unplaced"/>
</dbReference>
<sequence length="161" mass="18192">MLAEWFARTRQRVSCVCARCSSERRRRSVYVWCLPPQGCLVSTFRTTTSFSRSRSHQPHSLSVFLYVDGNAVSLLMRGKTAQTASSAVALPTGQQSILLGLLIPIHERLVVLQFRNGQYWKYNHSSGRQTGVAPSGRAEVATLLPLYIRLLRSRNPRGNWE</sequence>
<gene>
    <name evidence="1 3" type="ORF">P152DRAFT_498252</name>
</gene>
<reference evidence="1 3" key="1">
    <citation type="submission" date="2020-01" db="EMBL/GenBank/DDBJ databases">
        <authorList>
            <consortium name="DOE Joint Genome Institute"/>
            <person name="Haridas S."/>
            <person name="Albert R."/>
            <person name="Binder M."/>
            <person name="Bloem J."/>
            <person name="Labutti K."/>
            <person name="Salamov A."/>
            <person name="Andreopoulos B."/>
            <person name="Baker S.E."/>
            <person name="Barry K."/>
            <person name="Bills G."/>
            <person name="Bluhm B.H."/>
            <person name="Cannon C."/>
            <person name="Castanera R."/>
            <person name="Culley D.E."/>
            <person name="Daum C."/>
            <person name="Ezra D."/>
            <person name="Gonzalez J.B."/>
            <person name="Henrissat B."/>
            <person name="Kuo A."/>
            <person name="Liang C."/>
            <person name="Lipzen A."/>
            <person name="Lutzoni F."/>
            <person name="Magnuson J."/>
            <person name="Mondo S."/>
            <person name="Nolan M."/>
            <person name="Ohm R."/>
            <person name="Pangilinan J."/>
            <person name="Park H.-J."/>
            <person name="Ramirez L."/>
            <person name="Alfaro M."/>
            <person name="Sun H."/>
            <person name="Tritt A."/>
            <person name="Yoshinaga Y."/>
            <person name="Zwiers L.-H."/>
            <person name="Turgeon B.G."/>
            <person name="Goodwin S.B."/>
            <person name="Spatafora J.W."/>
            <person name="Crous P.W."/>
            <person name="Grigoriev I.V."/>
        </authorList>
    </citation>
    <scope>NUCLEOTIDE SEQUENCE</scope>
    <source>
        <strain evidence="1 3">CBS 781.70</strain>
    </source>
</reference>
<name>A0A6G1G9V7_9PEZI</name>
<dbReference type="GeneID" id="54422849"/>
<organism evidence="1">
    <name type="scientific">Eremomyces bilateralis CBS 781.70</name>
    <dbReference type="NCBI Taxonomy" id="1392243"/>
    <lineage>
        <taxon>Eukaryota</taxon>
        <taxon>Fungi</taxon>
        <taxon>Dikarya</taxon>
        <taxon>Ascomycota</taxon>
        <taxon>Pezizomycotina</taxon>
        <taxon>Dothideomycetes</taxon>
        <taxon>Dothideomycetes incertae sedis</taxon>
        <taxon>Eremomycetales</taxon>
        <taxon>Eremomycetaceae</taxon>
        <taxon>Eremomyces</taxon>
    </lineage>
</organism>
<accession>A0A6G1G9V7</accession>
<reference evidence="3" key="3">
    <citation type="submission" date="2025-04" db="UniProtKB">
        <authorList>
            <consortium name="RefSeq"/>
        </authorList>
    </citation>
    <scope>IDENTIFICATION</scope>
    <source>
        <strain evidence="3">CBS 781.70</strain>
    </source>
</reference>